<reference evidence="1 2" key="1">
    <citation type="journal article" date="2012" name="Nat. Biotechnol.">
        <title>Draft genome sequence of pigeonpea (Cajanus cajan), an orphan legume crop of resource-poor farmers.</title>
        <authorList>
            <person name="Varshney R.K."/>
            <person name="Chen W."/>
            <person name="Li Y."/>
            <person name="Bharti A.K."/>
            <person name="Saxena R.K."/>
            <person name="Schlueter J.A."/>
            <person name="Donoghue M.T."/>
            <person name="Azam S."/>
            <person name="Fan G."/>
            <person name="Whaley A.M."/>
            <person name="Farmer A.D."/>
            <person name="Sheridan J."/>
            <person name="Iwata A."/>
            <person name="Tuteja R."/>
            <person name="Penmetsa R.V."/>
            <person name="Wu W."/>
            <person name="Upadhyaya H.D."/>
            <person name="Yang S.P."/>
            <person name="Shah T."/>
            <person name="Saxena K.B."/>
            <person name="Michael T."/>
            <person name="McCombie W.R."/>
            <person name="Yang B."/>
            <person name="Zhang G."/>
            <person name="Yang H."/>
            <person name="Wang J."/>
            <person name="Spillane C."/>
            <person name="Cook D.R."/>
            <person name="May G.D."/>
            <person name="Xu X."/>
            <person name="Jackson S.A."/>
        </authorList>
    </citation>
    <scope>NUCLEOTIDE SEQUENCE [LARGE SCALE GENOMIC DNA]</scope>
    <source>
        <strain evidence="2">cv. Asha</strain>
    </source>
</reference>
<dbReference type="Proteomes" id="UP000075243">
    <property type="component" value="Chromosome 3"/>
</dbReference>
<dbReference type="EMBL" id="CM003605">
    <property type="protein sequence ID" value="KYP69306.1"/>
    <property type="molecule type" value="Genomic_DNA"/>
</dbReference>
<gene>
    <name evidence="1" type="ORF">KK1_008495</name>
</gene>
<dbReference type="Gramene" id="C.cajan_08249.t">
    <property type="protein sequence ID" value="C.cajan_08249.t.cds1"/>
    <property type="gene ID" value="C.cajan_08249"/>
</dbReference>
<proteinExistence type="predicted"/>
<dbReference type="AlphaFoldDB" id="A0A151TQR2"/>
<protein>
    <submittedName>
        <fullName evidence="1">Uncharacterized protein</fullName>
    </submittedName>
</protein>
<organism evidence="1 2">
    <name type="scientific">Cajanus cajan</name>
    <name type="common">Pigeon pea</name>
    <name type="synonym">Cajanus indicus</name>
    <dbReference type="NCBI Taxonomy" id="3821"/>
    <lineage>
        <taxon>Eukaryota</taxon>
        <taxon>Viridiplantae</taxon>
        <taxon>Streptophyta</taxon>
        <taxon>Embryophyta</taxon>
        <taxon>Tracheophyta</taxon>
        <taxon>Spermatophyta</taxon>
        <taxon>Magnoliopsida</taxon>
        <taxon>eudicotyledons</taxon>
        <taxon>Gunneridae</taxon>
        <taxon>Pentapetalae</taxon>
        <taxon>rosids</taxon>
        <taxon>fabids</taxon>
        <taxon>Fabales</taxon>
        <taxon>Fabaceae</taxon>
        <taxon>Papilionoideae</taxon>
        <taxon>50 kb inversion clade</taxon>
        <taxon>NPAAA clade</taxon>
        <taxon>indigoferoid/millettioid clade</taxon>
        <taxon>Phaseoleae</taxon>
        <taxon>Cajanus</taxon>
    </lineage>
</organism>
<accession>A0A151TQR2</accession>
<name>A0A151TQR2_CAJCA</name>
<sequence length="56" mass="6329">PNKVKIKCNIDVALFPPSNLFGVEMFLRDHSSTFLNARTIEVSYKCKVIALLETLC</sequence>
<evidence type="ECO:0000313" key="2">
    <source>
        <dbReference type="Proteomes" id="UP000075243"/>
    </source>
</evidence>
<keyword evidence="2" id="KW-1185">Reference proteome</keyword>
<evidence type="ECO:0000313" key="1">
    <source>
        <dbReference type="EMBL" id="KYP69306.1"/>
    </source>
</evidence>
<feature type="non-terminal residue" evidence="1">
    <location>
        <position position="1"/>
    </location>
</feature>